<evidence type="ECO:0000313" key="3">
    <source>
        <dbReference type="EMBL" id="TYJ17625.1"/>
    </source>
</evidence>
<feature type="transmembrane region" description="Helical" evidence="2">
    <location>
        <begin position="80"/>
        <end position="100"/>
    </location>
</feature>
<gene>
    <name evidence="3" type="ORF">E1A91_A09G064900v1</name>
</gene>
<proteinExistence type="predicted"/>
<evidence type="ECO:0000256" key="2">
    <source>
        <dbReference type="SAM" id="Phobius"/>
    </source>
</evidence>
<feature type="region of interest" description="Disordered" evidence="1">
    <location>
        <begin position="1"/>
        <end position="22"/>
    </location>
</feature>
<keyword evidence="2" id="KW-0472">Membrane</keyword>
<feature type="compositionally biased region" description="Polar residues" evidence="1">
    <location>
        <begin position="1"/>
        <end position="17"/>
    </location>
</feature>
<dbReference type="EMBL" id="CM017644">
    <property type="protein sequence ID" value="TYJ17625.1"/>
    <property type="molecule type" value="Genomic_DNA"/>
</dbReference>
<accession>A0A5D2XU66</accession>
<keyword evidence="2" id="KW-0812">Transmembrane</keyword>
<name>A0A5D2XU66_GOSMU</name>
<reference evidence="3 4" key="1">
    <citation type="submission" date="2019-07" db="EMBL/GenBank/DDBJ databases">
        <title>WGS assembly of Gossypium mustelinum.</title>
        <authorList>
            <person name="Chen Z.J."/>
            <person name="Sreedasyam A."/>
            <person name="Ando A."/>
            <person name="Song Q."/>
            <person name="De L."/>
            <person name="Hulse-Kemp A."/>
            <person name="Ding M."/>
            <person name="Ye W."/>
            <person name="Kirkbride R."/>
            <person name="Jenkins J."/>
            <person name="Plott C."/>
            <person name="Lovell J."/>
            <person name="Lin Y.-M."/>
            <person name="Vaughn R."/>
            <person name="Liu B."/>
            <person name="Li W."/>
            <person name="Simpson S."/>
            <person name="Scheffler B."/>
            <person name="Saski C."/>
            <person name="Grover C."/>
            <person name="Hu G."/>
            <person name="Conover J."/>
            <person name="Carlson J."/>
            <person name="Shu S."/>
            <person name="Boston L."/>
            <person name="Williams M."/>
            <person name="Peterson D."/>
            <person name="Mcgee K."/>
            <person name="Jones D."/>
            <person name="Wendel J."/>
            <person name="Stelly D."/>
            <person name="Grimwood J."/>
            <person name="Schmutz J."/>
        </authorList>
    </citation>
    <scope>NUCLEOTIDE SEQUENCE [LARGE SCALE GENOMIC DNA]</scope>
    <source>
        <strain evidence="3">1408120.09</strain>
    </source>
</reference>
<protein>
    <submittedName>
        <fullName evidence="3">Uncharacterized protein</fullName>
    </submittedName>
</protein>
<keyword evidence="2" id="KW-1133">Transmembrane helix</keyword>
<keyword evidence="4" id="KW-1185">Reference proteome</keyword>
<dbReference type="AlphaFoldDB" id="A0A5D2XU66"/>
<organism evidence="3 4">
    <name type="scientific">Gossypium mustelinum</name>
    <name type="common">Cotton</name>
    <name type="synonym">Gossypium caicoense</name>
    <dbReference type="NCBI Taxonomy" id="34275"/>
    <lineage>
        <taxon>Eukaryota</taxon>
        <taxon>Viridiplantae</taxon>
        <taxon>Streptophyta</taxon>
        <taxon>Embryophyta</taxon>
        <taxon>Tracheophyta</taxon>
        <taxon>Spermatophyta</taxon>
        <taxon>Magnoliopsida</taxon>
        <taxon>eudicotyledons</taxon>
        <taxon>Gunneridae</taxon>
        <taxon>Pentapetalae</taxon>
        <taxon>rosids</taxon>
        <taxon>malvids</taxon>
        <taxon>Malvales</taxon>
        <taxon>Malvaceae</taxon>
        <taxon>Malvoideae</taxon>
        <taxon>Gossypium</taxon>
    </lineage>
</organism>
<evidence type="ECO:0000256" key="1">
    <source>
        <dbReference type="SAM" id="MobiDB-lite"/>
    </source>
</evidence>
<sequence length="131" mass="14858">MKNRLQSGRTEGTNRPSIQKHADPRRGISETLIFAVPPTLVETPKGFMTLGFLKALNGDGGPTKSLYSQKQRNEKENTNFCLFPFFAVSVLLHLVCRYRIVGQLEGGTRRVRKLTVRAWWLLKRWSGTEGP</sequence>
<evidence type="ECO:0000313" key="4">
    <source>
        <dbReference type="Proteomes" id="UP000323597"/>
    </source>
</evidence>
<dbReference type="Proteomes" id="UP000323597">
    <property type="component" value="Chromosome A09"/>
</dbReference>